<dbReference type="KEGG" id="dosa:Os03g0337200"/>
<reference evidence="3" key="2">
    <citation type="journal article" date="2008" name="Nucleic Acids Res.">
        <title>The rice annotation project database (RAP-DB): 2008 update.</title>
        <authorList>
            <consortium name="The rice annotation project (RAP)"/>
        </authorList>
    </citation>
    <scope>GENOME REANNOTATION</scope>
    <source>
        <strain evidence="3">cv. Nipponbare</strain>
    </source>
</reference>
<feature type="transmembrane region" description="Helical" evidence="1">
    <location>
        <begin position="41"/>
        <end position="64"/>
    </location>
</feature>
<keyword evidence="1" id="KW-0812">Transmembrane</keyword>
<dbReference type="AlphaFoldDB" id="A0A0P0VX72"/>
<dbReference type="Gramene" id="Os03t0337200-01">
    <property type="protein sequence ID" value="Os03t0337200-01"/>
    <property type="gene ID" value="Os03g0337200"/>
</dbReference>
<keyword evidence="1" id="KW-1133">Transmembrane helix</keyword>
<keyword evidence="1" id="KW-0472">Membrane</keyword>
<feature type="transmembrane region" description="Helical" evidence="1">
    <location>
        <begin position="16"/>
        <end position="35"/>
    </location>
</feature>
<dbReference type="Proteomes" id="UP000000763">
    <property type="component" value="Chromosome 3"/>
</dbReference>
<evidence type="ECO:0000313" key="2">
    <source>
        <dbReference type="EMBL" id="BAF11961.1"/>
    </source>
</evidence>
<dbReference type="EMBL" id="AP008209">
    <property type="protein sequence ID" value="BAF11961.1"/>
    <property type="molecule type" value="Genomic_DNA"/>
</dbReference>
<gene>
    <name evidence="2" type="ordered locus">Os03g0337200</name>
</gene>
<protein>
    <submittedName>
        <fullName evidence="2">Os03g0337200 protein</fullName>
    </submittedName>
</protein>
<reference evidence="2 3" key="1">
    <citation type="journal article" date="2005" name="Nature">
        <title>The map-based sequence of the rice genome.</title>
        <authorList>
            <consortium name="International rice genome sequencing project (IRGSP)"/>
            <person name="Matsumoto T."/>
            <person name="Wu J."/>
            <person name="Kanamori H."/>
            <person name="Katayose Y."/>
            <person name="Fujisawa M."/>
            <person name="Namiki N."/>
            <person name="Mizuno H."/>
            <person name="Yamamoto K."/>
            <person name="Antonio B.A."/>
            <person name="Baba T."/>
            <person name="Sakata K."/>
            <person name="Nagamura Y."/>
            <person name="Aoki H."/>
            <person name="Arikawa K."/>
            <person name="Arita K."/>
            <person name="Bito T."/>
            <person name="Chiden Y."/>
            <person name="Fujitsuka N."/>
            <person name="Fukunaka R."/>
            <person name="Hamada M."/>
            <person name="Harada C."/>
            <person name="Hayashi A."/>
            <person name="Hijishita S."/>
            <person name="Honda M."/>
            <person name="Hosokawa S."/>
            <person name="Ichikawa Y."/>
            <person name="Idonuma A."/>
            <person name="Iijima M."/>
            <person name="Ikeda M."/>
            <person name="Ikeno M."/>
            <person name="Ito K."/>
            <person name="Ito S."/>
            <person name="Ito T."/>
            <person name="Ito Y."/>
            <person name="Ito Y."/>
            <person name="Iwabuchi A."/>
            <person name="Kamiya K."/>
            <person name="Karasawa W."/>
            <person name="Kurita K."/>
            <person name="Katagiri S."/>
            <person name="Kikuta A."/>
            <person name="Kobayashi H."/>
            <person name="Kobayashi N."/>
            <person name="Machita K."/>
            <person name="Maehara T."/>
            <person name="Masukawa M."/>
            <person name="Mizubayashi T."/>
            <person name="Mukai Y."/>
            <person name="Nagasaki H."/>
            <person name="Nagata Y."/>
            <person name="Naito S."/>
            <person name="Nakashima M."/>
            <person name="Nakama Y."/>
            <person name="Nakamichi Y."/>
            <person name="Nakamura M."/>
            <person name="Meguro A."/>
            <person name="Negishi M."/>
            <person name="Ohta I."/>
            <person name="Ohta T."/>
            <person name="Okamoto M."/>
            <person name="Ono N."/>
            <person name="Saji S."/>
            <person name="Sakaguchi M."/>
            <person name="Sakai K."/>
            <person name="Shibata M."/>
            <person name="Shimokawa T."/>
            <person name="Song J."/>
            <person name="Takazaki Y."/>
            <person name="Terasawa K."/>
            <person name="Tsugane M."/>
            <person name="Tsuji K."/>
            <person name="Ueda S."/>
            <person name="Waki K."/>
            <person name="Yamagata H."/>
            <person name="Yamamoto M."/>
            <person name="Yamamoto S."/>
            <person name="Yamane H."/>
            <person name="Yoshiki S."/>
            <person name="Yoshihara R."/>
            <person name="Yukawa K."/>
            <person name="Zhong H."/>
            <person name="Yano M."/>
            <person name="Yuan Q."/>
            <person name="Ouyang S."/>
            <person name="Liu J."/>
            <person name="Jones K.M."/>
            <person name="Gansberger K."/>
            <person name="Moffat K."/>
            <person name="Hill J."/>
            <person name="Bera J."/>
            <person name="Fadrosh D."/>
            <person name="Jin S."/>
            <person name="Johri S."/>
            <person name="Kim M."/>
            <person name="Overton L."/>
            <person name="Reardon M."/>
            <person name="Tsitrin T."/>
            <person name="Vuong H."/>
            <person name="Weaver B."/>
            <person name="Ciecko A."/>
            <person name="Tallon L."/>
            <person name="Jackson J."/>
            <person name="Pai G."/>
            <person name="Aken S.V."/>
            <person name="Utterback T."/>
            <person name="Reidmuller S."/>
            <person name="Feldblyum T."/>
            <person name="Hsiao J."/>
            <person name="Zismann V."/>
            <person name="Iobst S."/>
            <person name="de Vazeille A.R."/>
            <person name="Buell C.R."/>
            <person name="Ying K."/>
            <person name="Li Y."/>
            <person name="Lu T."/>
            <person name="Huang Y."/>
            <person name="Zhao Q."/>
            <person name="Feng Q."/>
            <person name="Zhang L."/>
            <person name="Zhu J."/>
            <person name="Weng Q."/>
            <person name="Mu J."/>
            <person name="Lu Y."/>
            <person name="Fan D."/>
            <person name="Liu Y."/>
            <person name="Guan J."/>
            <person name="Zhang Y."/>
            <person name="Yu S."/>
            <person name="Liu X."/>
            <person name="Zhang Y."/>
            <person name="Hong G."/>
            <person name="Han B."/>
            <person name="Choisne N."/>
            <person name="Demange N."/>
            <person name="Orjeda G."/>
            <person name="Samain S."/>
            <person name="Cattolico L."/>
            <person name="Pelletier E."/>
            <person name="Couloux A."/>
            <person name="Segurens B."/>
            <person name="Wincker P."/>
            <person name="D'Hont A."/>
            <person name="Scarpelli C."/>
            <person name="Weissenbach J."/>
            <person name="Salanoubat M."/>
            <person name="Quetier F."/>
            <person name="Yu Y."/>
            <person name="Kim H.R."/>
            <person name="Rambo T."/>
            <person name="Currie J."/>
            <person name="Collura K."/>
            <person name="Luo M."/>
            <person name="Yang T."/>
            <person name="Ammiraju J.S.S."/>
            <person name="Engler F."/>
            <person name="Soderlund C."/>
            <person name="Wing R.A."/>
            <person name="Palmer L.E."/>
            <person name="de la Bastide M."/>
            <person name="Spiegel L."/>
            <person name="Nascimento L."/>
            <person name="Zutavern T."/>
            <person name="O'Shaughnessy A."/>
            <person name="Dike S."/>
            <person name="Dedhia N."/>
            <person name="Preston R."/>
            <person name="Balija V."/>
            <person name="McCombie W.R."/>
            <person name="Chow T."/>
            <person name="Chen H."/>
            <person name="Chung M."/>
            <person name="Chen C."/>
            <person name="Shaw J."/>
            <person name="Wu H."/>
            <person name="Hsiao K."/>
            <person name="Chao Y."/>
            <person name="Chu M."/>
            <person name="Cheng C."/>
            <person name="Hour A."/>
            <person name="Lee P."/>
            <person name="Lin S."/>
            <person name="Lin Y."/>
            <person name="Liou J."/>
            <person name="Liu S."/>
            <person name="Hsing Y."/>
            <person name="Raghuvanshi S."/>
            <person name="Mohanty A."/>
            <person name="Bharti A.K."/>
            <person name="Gaur A."/>
            <person name="Gupta V."/>
            <person name="Kumar D."/>
            <person name="Ravi V."/>
            <person name="Vij S."/>
            <person name="Kapur A."/>
            <person name="Khurana P."/>
            <person name="Khurana P."/>
            <person name="Khurana J.P."/>
            <person name="Tyagi A.K."/>
            <person name="Gaikwad K."/>
            <person name="Singh A."/>
            <person name="Dalal V."/>
            <person name="Srivastava S."/>
            <person name="Dixit A."/>
            <person name="Pal A.K."/>
            <person name="Ghazi I.A."/>
            <person name="Yadav M."/>
            <person name="Pandit A."/>
            <person name="Bhargava A."/>
            <person name="Sureshbabu K."/>
            <person name="Batra K."/>
            <person name="Sharma T.R."/>
            <person name="Mohapatra T."/>
            <person name="Singh N.K."/>
            <person name="Messing J."/>
            <person name="Nelson A.B."/>
            <person name="Fuks G."/>
            <person name="Kavchok S."/>
            <person name="Keizer G."/>
            <person name="Linton E."/>
            <person name="Llaca V."/>
            <person name="Song R."/>
            <person name="Tanyolac B."/>
            <person name="Young S."/>
            <person name="Ho-Il K."/>
            <person name="Hahn J.H."/>
            <person name="Sangsakoo G."/>
            <person name="Vanavichit A."/>
            <person name="de Mattos Luiz.A.T."/>
            <person name="Zimmer P.D."/>
            <person name="Malone G."/>
            <person name="Dellagostin O."/>
            <person name="de Oliveira A.C."/>
            <person name="Bevan M."/>
            <person name="Bancroft I."/>
            <person name="Minx P."/>
            <person name="Cordum H."/>
            <person name="Wilson R."/>
            <person name="Cheng Z."/>
            <person name="Jin W."/>
            <person name="Jiang J."/>
            <person name="Leong S.A."/>
            <person name="Iwama H."/>
            <person name="Gojobori T."/>
            <person name="Itoh T."/>
            <person name="Niimura Y."/>
            <person name="Fujii Y."/>
            <person name="Habara T."/>
            <person name="Sakai H."/>
            <person name="Sato Y."/>
            <person name="Wilson G."/>
            <person name="Kumar K."/>
            <person name="McCouch S."/>
            <person name="Juretic N."/>
            <person name="Hoen D."/>
            <person name="Wright S."/>
            <person name="Bruskiewich R."/>
            <person name="Bureau T."/>
            <person name="Miyao A."/>
            <person name="Hirochika H."/>
            <person name="Nishikawa T."/>
            <person name="Kadowaki K."/>
            <person name="Sugiura M."/>
            <person name="Burr B."/>
            <person name="Sasaki T."/>
        </authorList>
    </citation>
    <scope>NUCLEOTIDE SEQUENCE [LARGE SCALE GENOMIC DNA]</scope>
    <source>
        <strain evidence="3">cv. Nipponbare</strain>
    </source>
</reference>
<evidence type="ECO:0000256" key="1">
    <source>
        <dbReference type="SAM" id="Phobius"/>
    </source>
</evidence>
<name>A0A0P0VX72_ORYSJ</name>
<accession>A0A0P0VX72</accession>
<organism evidence="2 3">
    <name type="scientific">Oryza sativa subsp. japonica</name>
    <name type="common">Rice</name>
    <dbReference type="NCBI Taxonomy" id="39947"/>
    <lineage>
        <taxon>Eukaryota</taxon>
        <taxon>Viridiplantae</taxon>
        <taxon>Streptophyta</taxon>
        <taxon>Embryophyta</taxon>
        <taxon>Tracheophyta</taxon>
        <taxon>Spermatophyta</taxon>
        <taxon>Magnoliopsida</taxon>
        <taxon>Liliopsida</taxon>
        <taxon>Poales</taxon>
        <taxon>Poaceae</taxon>
        <taxon>BOP clade</taxon>
        <taxon>Oryzoideae</taxon>
        <taxon>Oryzeae</taxon>
        <taxon>Oryzinae</taxon>
        <taxon>Oryza</taxon>
        <taxon>Oryza sativa</taxon>
    </lineage>
</organism>
<evidence type="ECO:0000313" key="3">
    <source>
        <dbReference type="Proteomes" id="UP000000763"/>
    </source>
</evidence>
<sequence length="96" mass="11484">MRGVRHMLSRSRYRQVGFLHLIFFHAICECWGFLFMEKQCFYFPFISVIAFFKSRVVLYGFYLFCIHCACKFLHENVSKSTSNFECSKLVQVSLEK</sequence>
<proteinExistence type="predicted"/>